<dbReference type="RefSeq" id="WP_256603804.1">
    <property type="nucleotide sequence ID" value="NZ_JANIBJ010000037.1"/>
</dbReference>
<organism evidence="2 3">
    <name type="scientific">Methylomonas subterranea</name>
    <dbReference type="NCBI Taxonomy" id="2952225"/>
    <lineage>
        <taxon>Bacteria</taxon>
        <taxon>Pseudomonadati</taxon>
        <taxon>Pseudomonadota</taxon>
        <taxon>Gammaproteobacteria</taxon>
        <taxon>Methylococcales</taxon>
        <taxon>Methylococcaceae</taxon>
        <taxon>Methylomonas</taxon>
    </lineage>
</organism>
<gene>
    <name evidence="2" type="ORF">NP590_16810</name>
</gene>
<accession>A0ABT1TJZ5</accession>
<keyword evidence="1" id="KW-0472">Membrane</keyword>
<keyword evidence="1" id="KW-1133">Transmembrane helix</keyword>
<keyword evidence="3" id="KW-1185">Reference proteome</keyword>
<dbReference type="EMBL" id="JANIBJ010000037">
    <property type="protein sequence ID" value="MCQ8105773.1"/>
    <property type="molecule type" value="Genomic_DNA"/>
</dbReference>
<feature type="transmembrane region" description="Helical" evidence="1">
    <location>
        <begin position="12"/>
        <end position="33"/>
    </location>
</feature>
<proteinExistence type="predicted"/>
<dbReference type="Proteomes" id="UP001524499">
    <property type="component" value="Unassembled WGS sequence"/>
</dbReference>
<keyword evidence="1" id="KW-0812">Transmembrane</keyword>
<sequence length="70" mass="7936">MALLLLIPFRHFAYFYFVSFFKEFVIPAGIAGIQAPWMDRSLPSMALDARFQADMTAVFKCDKVEPTVSA</sequence>
<protein>
    <submittedName>
        <fullName evidence="2">Uncharacterized protein</fullName>
    </submittedName>
</protein>
<evidence type="ECO:0000313" key="2">
    <source>
        <dbReference type="EMBL" id="MCQ8105773.1"/>
    </source>
</evidence>
<reference evidence="2 3" key="1">
    <citation type="submission" date="2022-07" db="EMBL/GenBank/DDBJ databases">
        <title>Methylomonas rivi sp. nov., Methylomonas rosea sp. nov., Methylomonas aureus sp. nov. and Methylomonas subterranea sp. nov., four novel methanotrophs isolated from a freshwater creek and the deep terrestrial subsurface.</title>
        <authorList>
            <person name="Abin C."/>
            <person name="Sankaranarayanan K."/>
            <person name="Garner C."/>
            <person name="Sindelar R."/>
            <person name="Kotary K."/>
            <person name="Garner R."/>
            <person name="Barclay S."/>
            <person name="Lawson P."/>
            <person name="Krumholz L."/>
        </authorList>
    </citation>
    <scope>NUCLEOTIDE SEQUENCE [LARGE SCALE GENOMIC DNA]</scope>
    <source>
        <strain evidence="2 3">SURF-2</strain>
    </source>
</reference>
<comment type="caution">
    <text evidence="2">The sequence shown here is derived from an EMBL/GenBank/DDBJ whole genome shotgun (WGS) entry which is preliminary data.</text>
</comment>
<evidence type="ECO:0000313" key="3">
    <source>
        <dbReference type="Proteomes" id="UP001524499"/>
    </source>
</evidence>
<name>A0ABT1TJZ5_9GAMM</name>
<evidence type="ECO:0000256" key="1">
    <source>
        <dbReference type="SAM" id="Phobius"/>
    </source>
</evidence>